<dbReference type="OrthoDB" id="9803617at2"/>
<dbReference type="InterPro" id="IPR002880">
    <property type="entry name" value="Pyrv_Fd/Flavodoxin_OxRdtase_N"/>
</dbReference>
<feature type="domain" description="DUF6537" evidence="3">
    <location>
        <begin position="944"/>
        <end position="1144"/>
    </location>
</feature>
<dbReference type="PANTHER" id="PTHR48084">
    <property type="entry name" value="2-OXOGLUTARATE OXIDOREDUCTASE SUBUNIT KORB-RELATED"/>
    <property type="match status" value="1"/>
</dbReference>
<dbReference type="AlphaFoldDB" id="A0A2T5MB73"/>
<dbReference type="InterPro" id="IPR009014">
    <property type="entry name" value="Transketo_C/PFOR_II"/>
</dbReference>
<dbReference type="NCBIfam" id="NF009588">
    <property type="entry name" value="PRK13029.1"/>
    <property type="match status" value="1"/>
</dbReference>
<dbReference type="Gene3D" id="3.40.920.10">
    <property type="entry name" value="Pyruvate-ferredoxin oxidoreductase, PFOR, domain III"/>
    <property type="match status" value="1"/>
</dbReference>
<comment type="caution">
    <text evidence="4">The sequence shown here is derived from an EMBL/GenBank/DDBJ whole genome shotgun (WGS) entry which is preliminary data.</text>
</comment>
<protein>
    <submittedName>
        <fullName evidence="4">Indolepyruvate ferredoxin oxidoreductase</fullName>
    </submittedName>
</protein>
<dbReference type="InterPro" id="IPR046667">
    <property type="entry name" value="DUF6537"/>
</dbReference>
<name>A0A2T5MB73_9GAMM</name>
<dbReference type="GO" id="GO:0016903">
    <property type="term" value="F:oxidoreductase activity, acting on the aldehyde or oxo group of donors"/>
    <property type="evidence" value="ECO:0007669"/>
    <property type="project" value="InterPro"/>
</dbReference>
<dbReference type="RefSeq" id="WP_107941719.1">
    <property type="nucleotide sequence ID" value="NZ_QANS01000009.1"/>
</dbReference>
<gene>
    <name evidence="4" type="ORF">CJD38_17650</name>
</gene>
<dbReference type="Proteomes" id="UP000244248">
    <property type="component" value="Unassembled WGS sequence"/>
</dbReference>
<dbReference type="SUPFAM" id="SSF52518">
    <property type="entry name" value="Thiamin diphosphate-binding fold (THDP-binding)"/>
    <property type="match status" value="2"/>
</dbReference>
<dbReference type="NCBIfam" id="NF009589">
    <property type="entry name" value="PRK13030.1"/>
    <property type="match status" value="1"/>
</dbReference>
<dbReference type="SUPFAM" id="SSF52922">
    <property type="entry name" value="TK C-terminal domain-like"/>
    <property type="match status" value="1"/>
</dbReference>
<organism evidence="4 5">
    <name type="scientific">Stenotrophobium rhamnosiphilum</name>
    <dbReference type="NCBI Taxonomy" id="2029166"/>
    <lineage>
        <taxon>Bacteria</taxon>
        <taxon>Pseudomonadati</taxon>
        <taxon>Pseudomonadota</taxon>
        <taxon>Gammaproteobacteria</taxon>
        <taxon>Nevskiales</taxon>
        <taxon>Nevskiaceae</taxon>
        <taxon>Stenotrophobium</taxon>
    </lineage>
</organism>
<dbReference type="Gene3D" id="3.40.50.970">
    <property type="match status" value="1"/>
</dbReference>
<dbReference type="SUPFAM" id="SSF53323">
    <property type="entry name" value="Pyruvate-ferredoxin oxidoreductase, PFOR, domain III"/>
    <property type="match status" value="1"/>
</dbReference>
<dbReference type="Pfam" id="PF20169">
    <property type="entry name" value="DUF6537"/>
    <property type="match status" value="1"/>
</dbReference>
<keyword evidence="5" id="KW-1185">Reference proteome</keyword>
<dbReference type="Pfam" id="PF01558">
    <property type="entry name" value="POR"/>
    <property type="match status" value="1"/>
</dbReference>
<accession>A0A2T5MB73</accession>
<dbReference type="EMBL" id="QANS01000009">
    <property type="protein sequence ID" value="PTU28259.1"/>
    <property type="molecule type" value="Genomic_DNA"/>
</dbReference>
<evidence type="ECO:0000313" key="5">
    <source>
        <dbReference type="Proteomes" id="UP000244248"/>
    </source>
</evidence>
<evidence type="ECO:0000259" key="2">
    <source>
        <dbReference type="Pfam" id="PF01558"/>
    </source>
</evidence>
<keyword evidence="4" id="KW-0670">Pyruvate</keyword>
<evidence type="ECO:0000259" key="3">
    <source>
        <dbReference type="Pfam" id="PF20169"/>
    </source>
</evidence>
<evidence type="ECO:0000256" key="1">
    <source>
        <dbReference type="ARBA" id="ARBA00023002"/>
    </source>
</evidence>
<dbReference type="PANTHER" id="PTHR48084:SF3">
    <property type="entry name" value="SUBUNIT OF PYRUVATE:FLAVODOXIN OXIDOREDUCTASE"/>
    <property type="match status" value="1"/>
</dbReference>
<dbReference type="InterPro" id="IPR019752">
    <property type="entry name" value="Pyrv/ketoisovalerate_OxRed_cat"/>
</dbReference>
<evidence type="ECO:0000313" key="4">
    <source>
        <dbReference type="EMBL" id="PTU28259.1"/>
    </source>
</evidence>
<reference evidence="4 5" key="1">
    <citation type="submission" date="2018-04" db="EMBL/GenBank/DDBJ databases">
        <title>Novel species isolated from glacier.</title>
        <authorList>
            <person name="Liu Q."/>
            <person name="Xin Y.-H."/>
        </authorList>
    </citation>
    <scope>NUCLEOTIDE SEQUENCE [LARGE SCALE GENOMIC DNA]</scope>
    <source>
        <strain evidence="4 5">GT1R17</strain>
    </source>
</reference>
<sequence>MSLAQPDFRFDDVYERLEGPIFMTGIQALVRLPLMQRRSDISRGLNTGGLVSGYRGSPLGAYDQQLWKAQKHLDAHNVVFQPGLNEDLAATALWGAQMHSAFGATKVDGVFGIWYGKGPGVDRTGDVFRNANVIGTSPLGGVLAIAGDDHAAQSSMFPHQTDGIFQSVMMPVLQPASVEDILVLGLAGIELSRYCGLWVAMKTIAEVVESASSFVLPDMSQGYIKPEGVDTSQLNWDKNISWPGQRTELERRMIEQRIPAALAWAKANKIDRPIVTAKQQRLCIVTVGKAHQDLMQAVHDLGLRETDLQAIGVSIYKVAMSWPLETSGLLDFAAGADELLVIEEKQPIVESQIKNALYHRPSDQRPRVIGKTDVEGQTLLPITLEFTPLMVARILRARLAEMGETIVLNDRMAGLEVATGESNVVALPTRKPFFCSGCPHSTSTKTPEGSVTGGGIGCHVMALSRPELKTTTFSQMGGEGMQWVGAAPFSETPHIFQNLGDGTYQHSGLLAVRAAVAAKATITFKILYNDAVAMTGGQAAEGTIDPARITRQLAAEGVSQIMLVSDEPSRWTKATDLAPGVVVRHRDALDQTQRELREHAGVTAIIYEQTCAAEKRRRRKKKVIAESTRRLFINPRVCEGCGDCSVQSSCIAVEPLETEFGRKRRINQSSCNTDLSCVKGFCPSFVEIDAPVLRKPSADRLKAFEAERFVSLPLAAIPTSDEPYNIYVAGIGGTGVLTIGALLGSAAYFDGRQSSVLDFTGLAQKNGAVVSQVRIASQRDSIHAVRIGAASIDLLLGADFVVASAQDALQKLANGKSGVVLNVDETPTADIVSNRDAHLPAGKMIDTVLSRAHADKRFSLSASKISEGLFGDTVSANTLLLGYAWQKGLVPLSIESIERAIQVNGAAVNTNLRALKWGRLAAVDMSVVEKWAGMSAVPVRHETLDETIERHYSDLVGYQSTAYADRYRQLLTVVRAAAAKLDSSGERLIRAVAENAYKLMAYKDEYEVARLYAAPEFREALAEQFADSGSLSVWLAPPLLSPIDAKTGRPMKRRFGPWVFTVFKILARFKGLRGTWADPFGYFSERRIERKLVEEYHETIAKICADLSSDKLQNAIEIASLPQQIRGFGPVKMQAIEKASERREQLLKQPASPSPVRIYNAAA</sequence>
<dbReference type="InterPro" id="IPR051457">
    <property type="entry name" value="2-oxoacid:Fd_oxidoreductase"/>
</dbReference>
<dbReference type="CDD" id="cd07034">
    <property type="entry name" value="TPP_PYR_PFOR_IOR-alpha_like"/>
    <property type="match status" value="1"/>
</dbReference>
<keyword evidence="1" id="KW-0560">Oxidoreductase</keyword>
<dbReference type="InterPro" id="IPR002869">
    <property type="entry name" value="Pyrv_flavodox_OxRed_cen"/>
</dbReference>
<dbReference type="InterPro" id="IPR029061">
    <property type="entry name" value="THDP-binding"/>
</dbReference>
<proteinExistence type="predicted"/>
<feature type="domain" description="Pyruvate/ketoisovalerate oxidoreductase catalytic" evidence="2">
    <location>
        <begin position="732"/>
        <end position="918"/>
    </location>
</feature>